<evidence type="ECO:0000313" key="8">
    <source>
        <dbReference type="EMBL" id="OGG02983.1"/>
    </source>
</evidence>
<keyword evidence="7" id="KW-0862">Zinc</keyword>
<dbReference type="AlphaFoldDB" id="A0A1F5YSD4"/>
<evidence type="ECO:0000256" key="3">
    <source>
        <dbReference type="ARBA" id="ARBA00022884"/>
    </source>
</evidence>
<dbReference type="GO" id="GO:0006412">
    <property type="term" value="P:translation"/>
    <property type="evidence" value="ECO:0007669"/>
    <property type="project" value="UniProtKB-UniRule"/>
</dbReference>
<dbReference type="Gene3D" id="4.10.830.30">
    <property type="entry name" value="Ribosomal protein L31"/>
    <property type="match status" value="1"/>
</dbReference>
<dbReference type="GO" id="GO:0046872">
    <property type="term" value="F:metal ion binding"/>
    <property type="evidence" value="ECO:0007669"/>
    <property type="project" value="UniProtKB-KW"/>
</dbReference>
<dbReference type="PANTHER" id="PTHR33280">
    <property type="entry name" value="50S RIBOSOMAL PROTEIN L31, CHLOROPLASTIC"/>
    <property type="match status" value="1"/>
</dbReference>
<dbReference type="SUPFAM" id="SSF143800">
    <property type="entry name" value="L28p-like"/>
    <property type="match status" value="1"/>
</dbReference>
<dbReference type="GO" id="GO:0019843">
    <property type="term" value="F:rRNA binding"/>
    <property type="evidence" value="ECO:0007669"/>
    <property type="project" value="UniProtKB-KW"/>
</dbReference>
<feature type="binding site" evidence="7">
    <location>
        <position position="40"/>
    </location>
    <ligand>
        <name>Zn(2+)</name>
        <dbReference type="ChEBI" id="CHEBI:29105"/>
    </ligand>
</feature>
<dbReference type="EMBL" id="MFJA01000044">
    <property type="protein sequence ID" value="OGG02983.1"/>
    <property type="molecule type" value="Genomic_DNA"/>
</dbReference>
<dbReference type="NCBIfam" id="NF000612">
    <property type="entry name" value="PRK00019.1"/>
    <property type="match status" value="1"/>
</dbReference>
<dbReference type="InterPro" id="IPR027491">
    <property type="entry name" value="Ribosomal_bL31_A"/>
</dbReference>
<protein>
    <recommendedName>
        <fullName evidence="6 7">Large ribosomal subunit protein bL31</fullName>
    </recommendedName>
</protein>
<evidence type="ECO:0000256" key="7">
    <source>
        <dbReference type="HAMAP-Rule" id="MF_00501"/>
    </source>
</evidence>
<gene>
    <name evidence="7" type="primary">rpmE</name>
    <name evidence="8" type="ORF">A2W14_04350</name>
</gene>
<proteinExistence type="inferred from homology"/>
<evidence type="ECO:0000256" key="6">
    <source>
        <dbReference type="ARBA" id="ARBA00035687"/>
    </source>
</evidence>
<dbReference type="STRING" id="1798371.A2W14_04350"/>
<feature type="binding site" evidence="7">
    <location>
        <position position="17"/>
    </location>
    <ligand>
        <name>Zn(2+)</name>
        <dbReference type="ChEBI" id="CHEBI:29105"/>
    </ligand>
</feature>
<reference evidence="8 9" key="1">
    <citation type="journal article" date="2016" name="Nat. Commun.">
        <title>Thousands of microbial genomes shed light on interconnected biogeochemical processes in an aquifer system.</title>
        <authorList>
            <person name="Anantharaman K."/>
            <person name="Brown C.T."/>
            <person name="Hug L.A."/>
            <person name="Sharon I."/>
            <person name="Castelle C.J."/>
            <person name="Probst A.J."/>
            <person name="Thomas B.C."/>
            <person name="Singh A."/>
            <person name="Wilkins M.J."/>
            <person name="Karaoz U."/>
            <person name="Brodie E.L."/>
            <person name="Williams K.H."/>
            <person name="Hubbard S.S."/>
            <person name="Banfield J.F."/>
        </authorList>
    </citation>
    <scope>NUCLEOTIDE SEQUENCE [LARGE SCALE GENOMIC DNA]</scope>
</reference>
<feature type="binding site" evidence="7">
    <location>
        <position position="19"/>
    </location>
    <ligand>
        <name>Zn(2+)</name>
        <dbReference type="ChEBI" id="CHEBI:29105"/>
    </ligand>
</feature>
<evidence type="ECO:0000313" key="9">
    <source>
        <dbReference type="Proteomes" id="UP000176665"/>
    </source>
</evidence>
<sequence>MKSDIHPKWYIDAQIICACGNMFKVGSTKPQIKVEVCHKCHPFFTGEMKFLDTLGRVEKFQKRQKEAAVTLKILKEKKKKKAEEATLKRQPKTLREMLLGS</sequence>
<comment type="function">
    <text evidence="7">Binds the 23S rRNA.</text>
</comment>
<dbReference type="PRINTS" id="PR01249">
    <property type="entry name" value="RIBOSOMALL31"/>
</dbReference>
<dbReference type="InterPro" id="IPR034704">
    <property type="entry name" value="Ribosomal_bL28/bL31-like_sf"/>
</dbReference>
<evidence type="ECO:0000256" key="1">
    <source>
        <dbReference type="ARBA" id="ARBA00009296"/>
    </source>
</evidence>
<evidence type="ECO:0000256" key="2">
    <source>
        <dbReference type="ARBA" id="ARBA00022730"/>
    </source>
</evidence>
<evidence type="ECO:0000256" key="4">
    <source>
        <dbReference type="ARBA" id="ARBA00022980"/>
    </source>
</evidence>
<dbReference type="Proteomes" id="UP000176665">
    <property type="component" value="Unassembled WGS sequence"/>
</dbReference>
<keyword evidence="5 7" id="KW-0687">Ribonucleoprotein</keyword>
<dbReference type="GO" id="GO:0005840">
    <property type="term" value="C:ribosome"/>
    <property type="evidence" value="ECO:0007669"/>
    <property type="project" value="UniProtKB-KW"/>
</dbReference>
<comment type="similarity">
    <text evidence="1 7">Belongs to the bacterial ribosomal protein bL31 family. Type A subfamily.</text>
</comment>
<dbReference type="PROSITE" id="PS01143">
    <property type="entry name" value="RIBOSOMAL_L31"/>
    <property type="match status" value="1"/>
</dbReference>
<comment type="caution">
    <text evidence="8">The sequence shown here is derived from an EMBL/GenBank/DDBJ whole genome shotgun (WGS) entry which is preliminary data.</text>
</comment>
<dbReference type="NCBIfam" id="TIGR00105">
    <property type="entry name" value="L31"/>
    <property type="match status" value="1"/>
</dbReference>
<dbReference type="GO" id="GO:0003735">
    <property type="term" value="F:structural constituent of ribosome"/>
    <property type="evidence" value="ECO:0007669"/>
    <property type="project" value="InterPro"/>
</dbReference>
<dbReference type="GO" id="GO:1990904">
    <property type="term" value="C:ribonucleoprotein complex"/>
    <property type="evidence" value="ECO:0007669"/>
    <property type="project" value="UniProtKB-KW"/>
</dbReference>
<organism evidence="8 9">
    <name type="scientific">Candidatus Gottesmanbacteria bacterium RBG_16_37_8</name>
    <dbReference type="NCBI Taxonomy" id="1798371"/>
    <lineage>
        <taxon>Bacteria</taxon>
        <taxon>Candidatus Gottesmaniibacteriota</taxon>
    </lineage>
</organism>
<dbReference type="Pfam" id="PF01197">
    <property type="entry name" value="Ribosomal_L31"/>
    <property type="match status" value="1"/>
</dbReference>
<keyword evidence="2 7" id="KW-0699">rRNA-binding</keyword>
<keyword evidence="3 7" id="KW-0694">RNA-binding</keyword>
<comment type="cofactor">
    <cofactor evidence="7">
        <name>Zn(2+)</name>
        <dbReference type="ChEBI" id="CHEBI:29105"/>
    </cofactor>
    <text evidence="7">Binds 1 zinc ion per subunit.</text>
</comment>
<evidence type="ECO:0000256" key="5">
    <source>
        <dbReference type="ARBA" id="ARBA00023274"/>
    </source>
</evidence>
<dbReference type="InterPro" id="IPR042105">
    <property type="entry name" value="Ribosomal_bL31_sf"/>
</dbReference>
<name>A0A1F5YSD4_9BACT</name>
<dbReference type="InterPro" id="IPR002150">
    <property type="entry name" value="Ribosomal_bL31"/>
</dbReference>
<accession>A0A1F5YSD4</accession>
<keyword evidence="4 7" id="KW-0689">Ribosomal protein</keyword>
<keyword evidence="7" id="KW-0479">Metal-binding</keyword>
<comment type="subunit">
    <text evidence="7">Part of the 50S ribosomal subunit.</text>
</comment>
<feature type="binding site" evidence="7">
    <location>
        <position position="37"/>
    </location>
    <ligand>
        <name>Zn(2+)</name>
        <dbReference type="ChEBI" id="CHEBI:29105"/>
    </ligand>
</feature>
<dbReference type="PANTHER" id="PTHR33280:SF1">
    <property type="entry name" value="LARGE RIBOSOMAL SUBUNIT PROTEIN BL31C"/>
    <property type="match status" value="1"/>
</dbReference>
<dbReference type="HAMAP" id="MF_00501">
    <property type="entry name" value="Ribosomal_bL31_1"/>
    <property type="match status" value="1"/>
</dbReference>